<dbReference type="GO" id="GO:0006508">
    <property type="term" value="P:proteolysis"/>
    <property type="evidence" value="ECO:0007669"/>
    <property type="project" value="UniProtKB-KW"/>
</dbReference>
<evidence type="ECO:0000256" key="6">
    <source>
        <dbReference type="ARBA" id="ARBA00023180"/>
    </source>
</evidence>
<comment type="similarity">
    <text evidence="1 7">Belongs to the peptidase S10 family.</text>
</comment>
<organism evidence="8 9">
    <name type="scientific">Parthenolecanium corni</name>
    <dbReference type="NCBI Taxonomy" id="536013"/>
    <lineage>
        <taxon>Eukaryota</taxon>
        <taxon>Metazoa</taxon>
        <taxon>Ecdysozoa</taxon>
        <taxon>Arthropoda</taxon>
        <taxon>Hexapoda</taxon>
        <taxon>Insecta</taxon>
        <taxon>Pterygota</taxon>
        <taxon>Neoptera</taxon>
        <taxon>Paraneoptera</taxon>
        <taxon>Hemiptera</taxon>
        <taxon>Sternorrhyncha</taxon>
        <taxon>Coccoidea</taxon>
        <taxon>Coccidae</taxon>
        <taxon>Parthenolecanium</taxon>
    </lineage>
</organism>
<dbReference type="PROSITE" id="PS00131">
    <property type="entry name" value="CARBOXYPEPT_SER_SER"/>
    <property type="match status" value="1"/>
</dbReference>
<protein>
    <recommendedName>
        <fullName evidence="7">Carboxypeptidase</fullName>
        <ecNumber evidence="7">3.4.16.-</ecNumber>
    </recommendedName>
</protein>
<evidence type="ECO:0000256" key="5">
    <source>
        <dbReference type="ARBA" id="ARBA00022801"/>
    </source>
</evidence>
<dbReference type="Pfam" id="PF00450">
    <property type="entry name" value="Peptidase_S10"/>
    <property type="match status" value="1"/>
</dbReference>
<dbReference type="PANTHER" id="PTHR11802">
    <property type="entry name" value="SERINE PROTEASE FAMILY S10 SERINE CARBOXYPEPTIDASE"/>
    <property type="match status" value="1"/>
</dbReference>
<dbReference type="AlphaFoldDB" id="A0AAN9T5N1"/>
<dbReference type="InterPro" id="IPR018202">
    <property type="entry name" value="Ser_caboxypep_ser_AS"/>
</dbReference>
<sequence length="463" mass="52475">MFLIYFLAFIVNTKICWSYLVLPFDDSFQVPLPGPPNFKDVGEPLILTPYIKSNQISKARELSSVESLLNDKPIVSNSGYFTVDEKYNSNLFFWFFRKNSSDWQKAPLILWLQGGPGCSSMYGLFEEHGPFEITEDGLNERNYSWANHYNVLYIDQPVGTGFSFTNSSDGYVSTQTEVAHHLYEALTQFFRLYSELKNNALYIAGESYAGRFIPSISYKIHNSNKLAYYPTINLKGLFMISASTNGGENGLAKFYFQIGVIDSQTRTELEILEQTLQFCISSKFWTAATLTRSALLQGIQLKSGIDFYDFTKTLAARISDKYVPFLNESSTRKKIHVGNAIFSSCHSDKTVYKHLIEDISTSALPYIEDLLDHYPIAFVGGQYDAVVAYPVVVNVLENLNFTGAPYYKTAKRRILGGENLDGYYKSGGNLKDILIRNAGHMVPHDQPRATLDLLHKFVNDELW</sequence>
<keyword evidence="4" id="KW-0732">Signal</keyword>
<dbReference type="SUPFAM" id="SSF53474">
    <property type="entry name" value="alpha/beta-Hydrolases"/>
    <property type="match status" value="1"/>
</dbReference>
<evidence type="ECO:0000313" key="8">
    <source>
        <dbReference type="EMBL" id="KAK7574412.1"/>
    </source>
</evidence>
<dbReference type="InterPro" id="IPR033124">
    <property type="entry name" value="Ser_caboxypep_his_AS"/>
</dbReference>
<evidence type="ECO:0000256" key="2">
    <source>
        <dbReference type="ARBA" id="ARBA00022645"/>
    </source>
</evidence>
<evidence type="ECO:0000256" key="4">
    <source>
        <dbReference type="ARBA" id="ARBA00022729"/>
    </source>
</evidence>
<keyword evidence="6" id="KW-0325">Glycoprotein</keyword>
<dbReference type="Proteomes" id="UP001367676">
    <property type="component" value="Unassembled WGS sequence"/>
</dbReference>
<keyword evidence="2 7" id="KW-0121">Carboxypeptidase</keyword>
<proteinExistence type="inferred from homology"/>
<dbReference type="PRINTS" id="PR00724">
    <property type="entry name" value="CRBOXYPTASEC"/>
</dbReference>
<dbReference type="PANTHER" id="PTHR11802:SF472">
    <property type="entry name" value="SERINE CARBOXYPEPTIDASE CPVL-RELATED"/>
    <property type="match status" value="1"/>
</dbReference>
<keyword evidence="5 7" id="KW-0378">Hydrolase</keyword>
<name>A0AAN9T5N1_9HEMI</name>
<dbReference type="EC" id="3.4.16.-" evidence="7"/>
<dbReference type="GO" id="GO:0004185">
    <property type="term" value="F:serine-type carboxypeptidase activity"/>
    <property type="evidence" value="ECO:0007669"/>
    <property type="project" value="UniProtKB-UniRule"/>
</dbReference>
<dbReference type="PROSITE" id="PS00560">
    <property type="entry name" value="CARBOXYPEPT_SER_HIS"/>
    <property type="match status" value="1"/>
</dbReference>
<comment type="caution">
    <text evidence="8">The sequence shown here is derived from an EMBL/GenBank/DDBJ whole genome shotgun (WGS) entry which is preliminary data.</text>
</comment>
<dbReference type="EMBL" id="JBBCAQ010000037">
    <property type="protein sequence ID" value="KAK7574412.1"/>
    <property type="molecule type" value="Genomic_DNA"/>
</dbReference>
<dbReference type="InterPro" id="IPR001563">
    <property type="entry name" value="Peptidase_S10"/>
</dbReference>
<keyword evidence="9" id="KW-1185">Reference proteome</keyword>
<evidence type="ECO:0000256" key="3">
    <source>
        <dbReference type="ARBA" id="ARBA00022670"/>
    </source>
</evidence>
<gene>
    <name evidence="8" type="ORF">V9T40_011603</name>
</gene>
<accession>A0AAN9T5N1</accession>
<evidence type="ECO:0000256" key="7">
    <source>
        <dbReference type="RuleBase" id="RU361156"/>
    </source>
</evidence>
<evidence type="ECO:0000313" key="9">
    <source>
        <dbReference type="Proteomes" id="UP001367676"/>
    </source>
</evidence>
<keyword evidence="3 7" id="KW-0645">Protease</keyword>
<dbReference type="InterPro" id="IPR029058">
    <property type="entry name" value="AB_hydrolase_fold"/>
</dbReference>
<reference evidence="8 9" key="1">
    <citation type="submission" date="2024-03" db="EMBL/GenBank/DDBJ databases">
        <title>Adaptation during the transition from Ophiocordyceps entomopathogen to insect associate is accompanied by gene loss and intensified selection.</title>
        <authorList>
            <person name="Ward C.M."/>
            <person name="Onetto C.A."/>
            <person name="Borneman A.R."/>
        </authorList>
    </citation>
    <scope>NUCLEOTIDE SEQUENCE [LARGE SCALE GENOMIC DNA]</scope>
    <source>
        <strain evidence="8">AWRI1</strain>
        <tissue evidence="8">Single Adult Female</tissue>
    </source>
</reference>
<dbReference type="Gene3D" id="3.40.50.1820">
    <property type="entry name" value="alpha/beta hydrolase"/>
    <property type="match status" value="1"/>
</dbReference>
<evidence type="ECO:0000256" key="1">
    <source>
        <dbReference type="ARBA" id="ARBA00009431"/>
    </source>
</evidence>